<dbReference type="AlphaFoldDB" id="A0A1M6L0A7"/>
<proteinExistence type="predicted"/>
<organism evidence="1 2">
    <name type="scientific">Hespellia stercorisuis DSM 15480</name>
    <dbReference type="NCBI Taxonomy" id="1121950"/>
    <lineage>
        <taxon>Bacteria</taxon>
        <taxon>Bacillati</taxon>
        <taxon>Bacillota</taxon>
        <taxon>Clostridia</taxon>
        <taxon>Lachnospirales</taxon>
        <taxon>Lachnospiraceae</taxon>
        <taxon>Hespellia</taxon>
    </lineage>
</organism>
<protein>
    <recommendedName>
        <fullName evidence="3">Virulence protein</fullName>
    </recommendedName>
</protein>
<accession>A0A1M6L0A7</accession>
<dbReference type="Proteomes" id="UP000184301">
    <property type="component" value="Unassembled WGS sequence"/>
</dbReference>
<sequence length="286" mass="32291">MKNKDFELRYNLTGSDRKRLVTAIAEILNSPAKYKGAPSFGYEVDYFTIDKNGTISFDDRADSEEIEKLIERLHEQGFEAEPRFEDLHMTEEEELGLGRQHRDPIGEDGMQASDVPDEDIGLVIEMPRSSFTDTALENLKRLVESKKSLISKALGCKDIDIDIVDEKVRFPWFEDGTDPDAVKAYTLFITALCEMAKTQKRVTAKEKDTDNDKYAFRCFLLRLGFIGDGYKAARKILLRNLSGSGAFKSGNPKVQELVECINADAGLYDDVMSLQDKEVSDDEVSK</sequence>
<evidence type="ECO:0000313" key="2">
    <source>
        <dbReference type="Proteomes" id="UP000184301"/>
    </source>
</evidence>
<keyword evidence="2" id="KW-1185">Reference proteome</keyword>
<dbReference type="STRING" id="1121950.SAMN02745243_01047"/>
<evidence type="ECO:0000313" key="1">
    <source>
        <dbReference type="EMBL" id="SHJ64556.1"/>
    </source>
</evidence>
<dbReference type="OrthoDB" id="9775356at2"/>
<name>A0A1M6L0A7_9FIRM</name>
<evidence type="ECO:0008006" key="3">
    <source>
        <dbReference type="Google" id="ProtNLM"/>
    </source>
</evidence>
<gene>
    <name evidence="1" type="ORF">SAMN02745243_01047</name>
</gene>
<reference evidence="1 2" key="1">
    <citation type="submission" date="2016-11" db="EMBL/GenBank/DDBJ databases">
        <authorList>
            <person name="Jaros S."/>
            <person name="Januszkiewicz K."/>
            <person name="Wedrychowicz H."/>
        </authorList>
    </citation>
    <scope>NUCLEOTIDE SEQUENCE [LARGE SCALE GENOMIC DNA]</scope>
    <source>
        <strain evidence="1 2">DSM 15480</strain>
    </source>
</reference>
<dbReference type="EMBL" id="FQZY01000013">
    <property type="protein sequence ID" value="SHJ64556.1"/>
    <property type="molecule type" value="Genomic_DNA"/>
</dbReference>